<gene>
    <name evidence="2" type="ORF">NLS_LOCUS8964</name>
</gene>
<keyword evidence="1" id="KW-0472">Membrane</keyword>
<keyword evidence="1" id="KW-1133">Transmembrane helix</keyword>
<sequence length="71" mass="8138">MQNSRALYDLLECTETASLSMQQMSPWSATSVKQSFTNMLLSYYFVVLVLPKCIAQVTVREGEFGCRKHRN</sequence>
<keyword evidence="1" id="KW-0812">Transmembrane</keyword>
<protein>
    <submittedName>
        <fullName evidence="2">Uncharacterized protein</fullName>
    </submittedName>
</protein>
<evidence type="ECO:0000313" key="3">
    <source>
        <dbReference type="Proteomes" id="UP000277928"/>
    </source>
</evidence>
<evidence type="ECO:0000313" key="2">
    <source>
        <dbReference type="EMBL" id="VDK89063.1"/>
    </source>
</evidence>
<evidence type="ECO:0000256" key="1">
    <source>
        <dbReference type="SAM" id="Phobius"/>
    </source>
</evidence>
<organism evidence="2 3">
    <name type="scientific">Litomosoides sigmodontis</name>
    <name type="common">Filarial nematode worm</name>
    <dbReference type="NCBI Taxonomy" id="42156"/>
    <lineage>
        <taxon>Eukaryota</taxon>
        <taxon>Metazoa</taxon>
        <taxon>Ecdysozoa</taxon>
        <taxon>Nematoda</taxon>
        <taxon>Chromadorea</taxon>
        <taxon>Rhabditida</taxon>
        <taxon>Spirurina</taxon>
        <taxon>Spiruromorpha</taxon>
        <taxon>Filarioidea</taxon>
        <taxon>Onchocercidae</taxon>
        <taxon>Litomosoides</taxon>
    </lineage>
</organism>
<feature type="transmembrane region" description="Helical" evidence="1">
    <location>
        <begin position="41"/>
        <end position="59"/>
    </location>
</feature>
<keyword evidence="3" id="KW-1185">Reference proteome</keyword>
<dbReference type="Proteomes" id="UP000277928">
    <property type="component" value="Unassembled WGS sequence"/>
</dbReference>
<dbReference type="EMBL" id="UYRX01001286">
    <property type="protein sequence ID" value="VDK89063.1"/>
    <property type="molecule type" value="Genomic_DNA"/>
</dbReference>
<reference evidence="2 3" key="1">
    <citation type="submission" date="2018-08" db="EMBL/GenBank/DDBJ databases">
        <authorList>
            <person name="Laetsch R D."/>
            <person name="Stevens L."/>
            <person name="Kumar S."/>
            <person name="Blaxter L. M."/>
        </authorList>
    </citation>
    <scope>NUCLEOTIDE SEQUENCE [LARGE SCALE GENOMIC DNA]</scope>
</reference>
<accession>A0A3P6U2D1</accession>
<proteinExistence type="predicted"/>
<name>A0A3P6U2D1_LITSI</name>
<dbReference type="AlphaFoldDB" id="A0A3P6U2D1"/>